<gene>
    <name evidence="11" type="ORF">SAMN06275492_101287</name>
</gene>
<proteinExistence type="inferred from homology"/>
<dbReference type="NCBIfam" id="TIGR00539">
    <property type="entry name" value="hemN_rel"/>
    <property type="match status" value="1"/>
</dbReference>
<dbReference type="GO" id="GO:0051539">
    <property type="term" value="F:4 iron, 4 sulfur cluster binding"/>
    <property type="evidence" value="ECO:0007669"/>
    <property type="project" value="UniProtKB-UniRule"/>
</dbReference>
<dbReference type="AlphaFoldDB" id="A0A1X7IB96"/>
<dbReference type="InterPro" id="IPR013785">
    <property type="entry name" value="Aldolase_TIM"/>
</dbReference>
<dbReference type="GO" id="GO:0004109">
    <property type="term" value="F:coproporphyrinogen oxidase activity"/>
    <property type="evidence" value="ECO:0007669"/>
    <property type="project" value="InterPro"/>
</dbReference>
<comment type="similarity">
    <text evidence="1">Belongs to the anaerobic coproporphyrinogen-III oxidase family. HemW subfamily.</text>
</comment>
<comment type="function">
    <text evidence="9">Probably acts as a heme chaperone, transferring heme to an unknown acceptor. Binds one molecule of heme per monomer, possibly covalently. Binds 1 [4Fe-4S] cluster. The cluster is coordinated with 3 cysteines and an exchangeable S-adenosyl-L-methionine.</text>
</comment>
<evidence type="ECO:0000256" key="1">
    <source>
        <dbReference type="ARBA" id="ARBA00006100"/>
    </source>
</evidence>
<organism evidence="11 12">
    <name type="scientific">Dethiosulfovibrio salsuginis</name>
    <dbReference type="NCBI Taxonomy" id="561720"/>
    <lineage>
        <taxon>Bacteria</taxon>
        <taxon>Thermotogati</taxon>
        <taxon>Synergistota</taxon>
        <taxon>Synergistia</taxon>
        <taxon>Synergistales</taxon>
        <taxon>Dethiosulfovibrionaceae</taxon>
        <taxon>Dethiosulfovibrio</taxon>
    </lineage>
</organism>
<dbReference type="PANTHER" id="PTHR13932:SF5">
    <property type="entry name" value="RADICAL S-ADENOSYL METHIONINE DOMAIN-CONTAINING PROTEIN 1, MITOCHONDRIAL"/>
    <property type="match status" value="1"/>
</dbReference>
<dbReference type="SFLD" id="SFLDS00029">
    <property type="entry name" value="Radical_SAM"/>
    <property type="match status" value="1"/>
</dbReference>
<dbReference type="PROSITE" id="PS51918">
    <property type="entry name" value="RADICAL_SAM"/>
    <property type="match status" value="1"/>
</dbReference>
<dbReference type="STRING" id="561720.SAMN06275492_101287"/>
<keyword evidence="9" id="KW-0004">4Fe-4S</keyword>
<dbReference type="EMBL" id="FXBB01000001">
    <property type="protein sequence ID" value="SMG11761.1"/>
    <property type="molecule type" value="Genomic_DNA"/>
</dbReference>
<dbReference type="GO" id="GO:0046872">
    <property type="term" value="F:metal ion binding"/>
    <property type="evidence" value="ECO:0007669"/>
    <property type="project" value="UniProtKB-UniRule"/>
</dbReference>
<dbReference type="Pfam" id="PF04055">
    <property type="entry name" value="Radical_SAM"/>
    <property type="match status" value="1"/>
</dbReference>
<dbReference type="SFLD" id="SFLDF00562">
    <property type="entry name" value="HemN-like__clustered_with_heat"/>
    <property type="match status" value="1"/>
</dbReference>
<dbReference type="InterPro" id="IPR058240">
    <property type="entry name" value="rSAM_sf"/>
</dbReference>
<accession>A0A1X7IB96</accession>
<dbReference type="Pfam" id="PF06969">
    <property type="entry name" value="HemN_C"/>
    <property type="match status" value="1"/>
</dbReference>
<dbReference type="PANTHER" id="PTHR13932">
    <property type="entry name" value="COPROPORPHYRINIGEN III OXIDASE"/>
    <property type="match status" value="1"/>
</dbReference>
<keyword evidence="4 9" id="KW-0949">S-adenosyl-L-methionine</keyword>
<keyword evidence="7 9" id="KW-0411">Iron-sulfur</keyword>
<evidence type="ECO:0000313" key="11">
    <source>
        <dbReference type="EMBL" id="SMG11761.1"/>
    </source>
</evidence>
<dbReference type="GO" id="GO:0005737">
    <property type="term" value="C:cytoplasm"/>
    <property type="evidence" value="ECO:0007669"/>
    <property type="project" value="UniProtKB-SubCell"/>
</dbReference>
<keyword evidence="8 9" id="KW-0143">Chaperone</keyword>
<dbReference type="InterPro" id="IPR034505">
    <property type="entry name" value="Coproporphyrinogen-III_oxidase"/>
</dbReference>
<dbReference type="RefSeq" id="WP_159448184.1">
    <property type="nucleotide sequence ID" value="NZ_FXBB01000001.1"/>
</dbReference>
<evidence type="ECO:0000256" key="8">
    <source>
        <dbReference type="ARBA" id="ARBA00023186"/>
    </source>
</evidence>
<keyword evidence="5 9" id="KW-0479">Metal-binding</keyword>
<dbReference type="OrthoDB" id="9808022at2"/>
<keyword evidence="12" id="KW-1185">Reference proteome</keyword>
<dbReference type="SMART" id="SM00729">
    <property type="entry name" value="Elp3"/>
    <property type="match status" value="1"/>
</dbReference>
<sequence>MVSIPDDVSFREGLSRPLSVYIHVPFCRSKCPYCAFNSSVPSGDQVELYLSSLSRESELWRSFTGKKPSVRTIYVGGGTPSVLSVGQWETLFELISRSFDLGDLEEFSVEANPESLTCDHLALWRDRGVTRVSVGVQSLDDGELKWLGRLHGVERAIWAVQSCLAAGFEVSADLMFGLAGQSVRKWHRSLSALVDLGPHHLSLYQLTIEPQSFWGKVPPTQALDGYGHYRWAQWYLPRKGYLQYEIASFAKEGRWSRHNMAYWTGGEVLGLGPGAWGYLGGLRYENHRDLGDYSQALNDSVALDYTERVQGAAKGSERAILALRTSFGLDLDRFAEDFGQDLYRRLEGCLAGFPSSCIERNGPVVRLTPKGMRIANALWEALLWGDEDER</sequence>
<evidence type="ECO:0000259" key="10">
    <source>
        <dbReference type="PROSITE" id="PS51918"/>
    </source>
</evidence>
<dbReference type="GO" id="GO:0006779">
    <property type="term" value="P:porphyrin-containing compound biosynthetic process"/>
    <property type="evidence" value="ECO:0007669"/>
    <property type="project" value="InterPro"/>
</dbReference>
<protein>
    <recommendedName>
        <fullName evidence="2 9">Heme chaperone HemW</fullName>
    </recommendedName>
</protein>
<evidence type="ECO:0000256" key="4">
    <source>
        <dbReference type="ARBA" id="ARBA00022691"/>
    </source>
</evidence>
<reference evidence="12" key="1">
    <citation type="submission" date="2017-04" db="EMBL/GenBank/DDBJ databases">
        <authorList>
            <person name="Varghese N."/>
            <person name="Submissions S."/>
        </authorList>
    </citation>
    <scope>NUCLEOTIDE SEQUENCE [LARGE SCALE GENOMIC DNA]</scope>
    <source>
        <strain evidence="12">USBA 82</strain>
    </source>
</reference>
<dbReference type="Gene3D" id="3.20.20.70">
    <property type="entry name" value="Aldolase class I"/>
    <property type="match status" value="1"/>
</dbReference>
<evidence type="ECO:0000256" key="7">
    <source>
        <dbReference type="ARBA" id="ARBA00023014"/>
    </source>
</evidence>
<dbReference type="Proteomes" id="UP000193355">
    <property type="component" value="Unassembled WGS sequence"/>
</dbReference>
<dbReference type="InterPro" id="IPR006638">
    <property type="entry name" value="Elp3/MiaA/NifB-like_rSAM"/>
</dbReference>
<evidence type="ECO:0000313" key="12">
    <source>
        <dbReference type="Proteomes" id="UP000193355"/>
    </source>
</evidence>
<keyword evidence="6 9" id="KW-0408">Iron</keyword>
<evidence type="ECO:0000256" key="6">
    <source>
        <dbReference type="ARBA" id="ARBA00023004"/>
    </source>
</evidence>
<dbReference type="InterPro" id="IPR010723">
    <property type="entry name" value="HemN_C"/>
</dbReference>
<dbReference type="InterPro" id="IPR007197">
    <property type="entry name" value="rSAM"/>
</dbReference>
<evidence type="ECO:0000256" key="2">
    <source>
        <dbReference type="ARBA" id="ARBA00017228"/>
    </source>
</evidence>
<keyword evidence="3 9" id="KW-0349">Heme</keyword>
<dbReference type="SUPFAM" id="SSF102114">
    <property type="entry name" value="Radical SAM enzymes"/>
    <property type="match status" value="1"/>
</dbReference>
<evidence type="ECO:0000256" key="3">
    <source>
        <dbReference type="ARBA" id="ARBA00022617"/>
    </source>
</evidence>
<evidence type="ECO:0000256" key="9">
    <source>
        <dbReference type="RuleBase" id="RU364116"/>
    </source>
</evidence>
<keyword evidence="9" id="KW-0963">Cytoplasm</keyword>
<dbReference type="InterPro" id="IPR004559">
    <property type="entry name" value="HemW-like"/>
</dbReference>
<name>A0A1X7IB96_9BACT</name>
<feature type="domain" description="Radical SAM core" evidence="10">
    <location>
        <begin position="12"/>
        <end position="239"/>
    </location>
</feature>
<evidence type="ECO:0000256" key="5">
    <source>
        <dbReference type="ARBA" id="ARBA00022723"/>
    </source>
</evidence>
<comment type="subcellular location">
    <subcellularLocation>
        <location evidence="9">Cytoplasm</location>
    </subcellularLocation>
</comment>
<dbReference type="SFLD" id="SFLDG01065">
    <property type="entry name" value="anaerobic_coproporphyrinogen-I"/>
    <property type="match status" value="1"/>
</dbReference>